<evidence type="ECO:0000256" key="1">
    <source>
        <dbReference type="ARBA" id="ARBA00006484"/>
    </source>
</evidence>
<evidence type="ECO:0000256" key="2">
    <source>
        <dbReference type="ARBA" id="ARBA00023002"/>
    </source>
</evidence>
<protein>
    <recommendedName>
        <fullName evidence="5">Short-chain dehydrogenase</fullName>
    </recommendedName>
</protein>
<dbReference type="SUPFAM" id="SSF51735">
    <property type="entry name" value="NAD(P)-binding Rossmann-fold domains"/>
    <property type="match status" value="1"/>
</dbReference>
<dbReference type="InterPro" id="IPR036291">
    <property type="entry name" value="NAD(P)-bd_dom_sf"/>
</dbReference>
<evidence type="ECO:0000313" key="4">
    <source>
        <dbReference type="Proteomes" id="UP001338125"/>
    </source>
</evidence>
<comment type="similarity">
    <text evidence="1">Belongs to the short-chain dehydrogenases/reductases (SDR) family.</text>
</comment>
<keyword evidence="2" id="KW-0560">Oxidoreductase</keyword>
<reference evidence="3 4" key="1">
    <citation type="submission" date="2024-01" db="EMBL/GenBank/DDBJ databases">
        <title>Complete genome of Cladobotryum mycophilum ATHUM6906.</title>
        <authorList>
            <person name="Christinaki A.C."/>
            <person name="Myridakis A.I."/>
            <person name="Kouvelis V.N."/>
        </authorList>
    </citation>
    <scope>NUCLEOTIDE SEQUENCE [LARGE SCALE GENOMIC DNA]</scope>
    <source>
        <strain evidence="3 4">ATHUM6906</strain>
    </source>
</reference>
<organism evidence="3 4">
    <name type="scientific">Cladobotryum mycophilum</name>
    <dbReference type="NCBI Taxonomy" id="491253"/>
    <lineage>
        <taxon>Eukaryota</taxon>
        <taxon>Fungi</taxon>
        <taxon>Dikarya</taxon>
        <taxon>Ascomycota</taxon>
        <taxon>Pezizomycotina</taxon>
        <taxon>Sordariomycetes</taxon>
        <taxon>Hypocreomycetidae</taxon>
        <taxon>Hypocreales</taxon>
        <taxon>Hypocreaceae</taxon>
        <taxon>Cladobotryum</taxon>
    </lineage>
</organism>
<dbReference type="PANTHER" id="PTHR43669:SF4">
    <property type="entry name" value="SHORT-CHAIN DEHYDROGENASE"/>
    <property type="match status" value="1"/>
</dbReference>
<sequence length="240" mass="25732">MVAKVALIFGYGPNVGVDVASAFAAKGYQIAVVSRSDKHHYSAQGYLSIQADLSDPSSVQKTFATVVEKLGHPSVVVYNASALSMLGSISLDEQISGLNADNNVNVVSTYVSTQLAIKSFEALPPDASKTFIYTGNKLHLTIVQPLLSAGVGKAGAAHLINYLAEEYKDQGYKFYFADERESNGEPVYSAIDGQAHGEFYTHLAEGKVQGPWNATFVKGQGYVDFHEVVTMTAARLENLG</sequence>
<comment type="caution">
    <text evidence="3">The sequence shown here is derived from an EMBL/GenBank/DDBJ whole genome shotgun (WGS) entry which is preliminary data.</text>
</comment>
<name>A0ABR0SPU6_9HYPO</name>
<dbReference type="Proteomes" id="UP001338125">
    <property type="component" value="Unassembled WGS sequence"/>
</dbReference>
<keyword evidence="4" id="KW-1185">Reference proteome</keyword>
<dbReference type="Pfam" id="PF13561">
    <property type="entry name" value="adh_short_C2"/>
    <property type="match status" value="1"/>
</dbReference>
<dbReference type="PANTHER" id="PTHR43669">
    <property type="entry name" value="5-KETO-D-GLUCONATE 5-REDUCTASE"/>
    <property type="match status" value="1"/>
</dbReference>
<accession>A0ABR0SPU6</accession>
<dbReference type="Gene3D" id="3.40.50.720">
    <property type="entry name" value="NAD(P)-binding Rossmann-like Domain"/>
    <property type="match status" value="1"/>
</dbReference>
<dbReference type="InterPro" id="IPR002347">
    <property type="entry name" value="SDR_fam"/>
</dbReference>
<gene>
    <name evidence="3" type="ORF">PT974_07639</name>
</gene>
<evidence type="ECO:0000313" key="3">
    <source>
        <dbReference type="EMBL" id="KAK5994196.1"/>
    </source>
</evidence>
<evidence type="ECO:0008006" key="5">
    <source>
        <dbReference type="Google" id="ProtNLM"/>
    </source>
</evidence>
<proteinExistence type="inferred from homology"/>
<dbReference type="EMBL" id="JAVFKD010000012">
    <property type="protein sequence ID" value="KAK5994196.1"/>
    <property type="molecule type" value="Genomic_DNA"/>
</dbReference>